<evidence type="ECO:0000313" key="3">
    <source>
        <dbReference type="Proteomes" id="UP001571476"/>
    </source>
</evidence>
<gene>
    <name evidence="2" type="ORF">ACEG43_23925</name>
</gene>
<name>A0ABV4SL71_9ACTN</name>
<organism evidence="2 3">
    <name type="scientific">Streptomyces aureus</name>
    <dbReference type="NCBI Taxonomy" id="193461"/>
    <lineage>
        <taxon>Bacteria</taxon>
        <taxon>Bacillati</taxon>
        <taxon>Actinomycetota</taxon>
        <taxon>Actinomycetes</taxon>
        <taxon>Kitasatosporales</taxon>
        <taxon>Streptomycetaceae</taxon>
        <taxon>Streptomyces</taxon>
    </lineage>
</organism>
<keyword evidence="1" id="KW-0472">Membrane</keyword>
<keyword evidence="1" id="KW-1133">Transmembrane helix</keyword>
<reference evidence="2 3" key="1">
    <citation type="submission" date="2024-08" db="EMBL/GenBank/DDBJ databases">
        <title>Genome sequence of Streptomyces aureus CACIA-1.46HGO.</title>
        <authorList>
            <person name="Evangelista-Martinez Z."/>
        </authorList>
    </citation>
    <scope>NUCLEOTIDE SEQUENCE [LARGE SCALE GENOMIC DNA]</scope>
    <source>
        <strain evidence="2 3">CACIA-1.46HGO</strain>
    </source>
</reference>
<protein>
    <submittedName>
        <fullName evidence="2">Uncharacterized protein</fullName>
    </submittedName>
</protein>
<feature type="transmembrane region" description="Helical" evidence="1">
    <location>
        <begin position="25"/>
        <end position="42"/>
    </location>
</feature>
<evidence type="ECO:0000313" key="2">
    <source>
        <dbReference type="EMBL" id="MFA3839187.1"/>
    </source>
</evidence>
<accession>A0ABV4SL71</accession>
<dbReference type="EMBL" id="JBGOSP010000011">
    <property type="protein sequence ID" value="MFA3839187.1"/>
    <property type="molecule type" value="Genomic_DNA"/>
</dbReference>
<proteinExistence type="predicted"/>
<keyword evidence="3" id="KW-1185">Reference proteome</keyword>
<evidence type="ECO:0000256" key="1">
    <source>
        <dbReference type="SAM" id="Phobius"/>
    </source>
</evidence>
<dbReference type="RefSeq" id="WP_372564073.1">
    <property type="nucleotide sequence ID" value="NZ_JBGOSP010000011.1"/>
</dbReference>
<keyword evidence="1" id="KW-0812">Transmembrane</keyword>
<sequence>MLGEVEREPAGEDTGARLASETACVPVWASCGAPAFFGVVIARRVGGARRRA</sequence>
<dbReference type="Proteomes" id="UP001571476">
    <property type="component" value="Unassembled WGS sequence"/>
</dbReference>
<comment type="caution">
    <text evidence="2">The sequence shown here is derived from an EMBL/GenBank/DDBJ whole genome shotgun (WGS) entry which is preliminary data.</text>
</comment>